<evidence type="ECO:0000256" key="1">
    <source>
        <dbReference type="SAM" id="MobiDB-lite"/>
    </source>
</evidence>
<evidence type="ECO:0000313" key="3">
    <source>
        <dbReference type="Proteomes" id="UP001499884"/>
    </source>
</evidence>
<comment type="caution">
    <text evidence="2">The sequence shown here is derived from an EMBL/GenBank/DDBJ whole genome shotgun (WGS) entry which is preliminary data.</text>
</comment>
<dbReference type="Proteomes" id="UP001499884">
    <property type="component" value="Unassembled WGS sequence"/>
</dbReference>
<dbReference type="EMBL" id="BAABEP010000001">
    <property type="protein sequence ID" value="GAA3708971.1"/>
    <property type="molecule type" value="Genomic_DNA"/>
</dbReference>
<proteinExistence type="predicted"/>
<organism evidence="2 3">
    <name type="scientific">Streptomyces tremellae</name>
    <dbReference type="NCBI Taxonomy" id="1124239"/>
    <lineage>
        <taxon>Bacteria</taxon>
        <taxon>Bacillati</taxon>
        <taxon>Actinomycetota</taxon>
        <taxon>Actinomycetes</taxon>
        <taxon>Kitasatosporales</taxon>
        <taxon>Streptomycetaceae</taxon>
        <taxon>Streptomyces</taxon>
    </lineage>
</organism>
<sequence length="111" mass="11800">MHREQAEPPAARHDDPLHGAGALGGKDQPHHRPPPGTAQRERRYEGRCAGYCWPRHDCLLGPGRVGVGLYVLAVCPGRPHAASTRKRAAAAGAAEARHPPVTAGAGSVRRR</sequence>
<gene>
    <name evidence="2" type="ORF">GCM10023082_03740</name>
</gene>
<evidence type="ECO:0000313" key="2">
    <source>
        <dbReference type="EMBL" id="GAA3708971.1"/>
    </source>
</evidence>
<protein>
    <submittedName>
        <fullName evidence="2">Uncharacterized protein</fullName>
    </submittedName>
</protein>
<feature type="region of interest" description="Disordered" evidence="1">
    <location>
        <begin position="86"/>
        <end position="111"/>
    </location>
</feature>
<name>A0ABP7DTN9_9ACTN</name>
<feature type="compositionally biased region" description="Basic and acidic residues" evidence="1">
    <location>
        <begin position="1"/>
        <end position="17"/>
    </location>
</feature>
<accession>A0ABP7DTN9</accession>
<keyword evidence="3" id="KW-1185">Reference proteome</keyword>
<feature type="region of interest" description="Disordered" evidence="1">
    <location>
        <begin position="1"/>
        <end position="42"/>
    </location>
</feature>
<reference evidence="3" key="1">
    <citation type="journal article" date="2019" name="Int. J. Syst. Evol. Microbiol.">
        <title>The Global Catalogue of Microorganisms (GCM) 10K type strain sequencing project: providing services to taxonomists for standard genome sequencing and annotation.</title>
        <authorList>
            <consortium name="The Broad Institute Genomics Platform"/>
            <consortium name="The Broad Institute Genome Sequencing Center for Infectious Disease"/>
            <person name="Wu L."/>
            <person name="Ma J."/>
        </authorList>
    </citation>
    <scope>NUCLEOTIDE SEQUENCE [LARGE SCALE GENOMIC DNA]</scope>
    <source>
        <strain evidence="3">JCM 30846</strain>
    </source>
</reference>